<name>A0ABM1JDN6_POLDO</name>
<feature type="signal peptide" evidence="2">
    <location>
        <begin position="1"/>
        <end position="18"/>
    </location>
</feature>
<reference evidence="4" key="1">
    <citation type="submission" date="2025-08" db="UniProtKB">
        <authorList>
            <consortium name="RefSeq"/>
        </authorList>
    </citation>
    <scope>IDENTIFICATION</scope>
    <source>
        <tissue evidence="4">Whole body</tissue>
    </source>
</reference>
<evidence type="ECO:0000256" key="2">
    <source>
        <dbReference type="SAM" id="SignalP"/>
    </source>
</evidence>
<keyword evidence="1" id="KW-0812">Transmembrane</keyword>
<protein>
    <submittedName>
        <fullName evidence="4">Uncharacterized protein LOC107074065</fullName>
    </submittedName>
</protein>
<dbReference type="GeneID" id="107074065"/>
<feature type="chain" id="PRO_5046886531" evidence="2">
    <location>
        <begin position="19"/>
        <end position="208"/>
    </location>
</feature>
<dbReference type="Proteomes" id="UP000694924">
    <property type="component" value="Unplaced"/>
</dbReference>
<sequence length="208" mass="23821">MKMFRVLIISTLICLGLANSIVERNSSFQSTQESGQQSQQLTVAQNQNNNQLQMNSYLQESLLPPRQYLYPSFPDYSNNRGDQIQSRVDEHQSPISSQENHDWPFVFSQGLIPLATSLMLYGSQFWSVFAYFALGLVVVSVIITLICTFTNICLINLSDFPLYNTRVKEQVTDLARTYITPESLNAATVYILDAYNKYHALQRKKRDQ</sequence>
<accession>A0ABM1JDN6</accession>
<keyword evidence="3" id="KW-1185">Reference proteome</keyword>
<evidence type="ECO:0000313" key="4">
    <source>
        <dbReference type="RefSeq" id="XP_015190574.1"/>
    </source>
</evidence>
<gene>
    <name evidence="4" type="primary">LOC107074065</name>
</gene>
<feature type="transmembrane region" description="Helical" evidence="1">
    <location>
        <begin position="128"/>
        <end position="152"/>
    </location>
</feature>
<keyword evidence="2" id="KW-0732">Signal</keyword>
<keyword evidence="1" id="KW-0472">Membrane</keyword>
<proteinExistence type="predicted"/>
<keyword evidence="1" id="KW-1133">Transmembrane helix</keyword>
<evidence type="ECO:0000313" key="3">
    <source>
        <dbReference type="Proteomes" id="UP000694924"/>
    </source>
</evidence>
<dbReference type="RefSeq" id="XP_015190574.1">
    <property type="nucleotide sequence ID" value="XM_015335088.1"/>
</dbReference>
<organism evidence="3 4">
    <name type="scientific">Polistes dominula</name>
    <name type="common">European paper wasp</name>
    <name type="synonym">Vespa dominula</name>
    <dbReference type="NCBI Taxonomy" id="743375"/>
    <lineage>
        <taxon>Eukaryota</taxon>
        <taxon>Metazoa</taxon>
        <taxon>Ecdysozoa</taxon>
        <taxon>Arthropoda</taxon>
        <taxon>Hexapoda</taxon>
        <taxon>Insecta</taxon>
        <taxon>Pterygota</taxon>
        <taxon>Neoptera</taxon>
        <taxon>Endopterygota</taxon>
        <taxon>Hymenoptera</taxon>
        <taxon>Apocrita</taxon>
        <taxon>Aculeata</taxon>
        <taxon>Vespoidea</taxon>
        <taxon>Vespidae</taxon>
        <taxon>Polistinae</taxon>
        <taxon>Polistini</taxon>
        <taxon>Polistes</taxon>
    </lineage>
</organism>
<evidence type="ECO:0000256" key="1">
    <source>
        <dbReference type="SAM" id="Phobius"/>
    </source>
</evidence>